<dbReference type="InterPro" id="IPR055149">
    <property type="entry name" value="Agl_cat_D2"/>
</dbReference>
<feature type="domain" description="F5/8 type C" evidence="3">
    <location>
        <begin position="571"/>
        <end position="714"/>
    </location>
</feature>
<dbReference type="SMART" id="SM00710">
    <property type="entry name" value="PbH1"/>
    <property type="match status" value="8"/>
</dbReference>
<dbReference type="Pfam" id="PF00754">
    <property type="entry name" value="F5_F8_type_C"/>
    <property type="match status" value="1"/>
</dbReference>
<dbReference type="SUPFAM" id="SSF49785">
    <property type="entry name" value="Galactose-binding domain-like"/>
    <property type="match status" value="1"/>
</dbReference>
<dbReference type="InterPro" id="IPR011050">
    <property type="entry name" value="Pectin_lyase_fold/virulence"/>
</dbReference>
<dbReference type="Gene3D" id="2.160.20.10">
    <property type="entry name" value="Single-stranded right-handed beta-helix, Pectin lyase-like"/>
    <property type="match status" value="1"/>
</dbReference>
<feature type="region of interest" description="Disordered" evidence="1">
    <location>
        <begin position="173"/>
        <end position="198"/>
    </location>
</feature>
<comment type="caution">
    <text evidence="4">The sequence shown here is derived from an EMBL/GenBank/DDBJ whole genome shotgun (WGS) entry which is preliminary data.</text>
</comment>
<evidence type="ECO:0000259" key="3">
    <source>
        <dbReference type="PROSITE" id="PS50022"/>
    </source>
</evidence>
<dbReference type="InterPro" id="IPR006626">
    <property type="entry name" value="PbH1"/>
</dbReference>
<dbReference type="InterPro" id="IPR012334">
    <property type="entry name" value="Pectin_lyas_fold"/>
</dbReference>
<organism evidence="4 5">
    <name type="scientific">Streptomyces levis</name>
    <dbReference type="NCBI Taxonomy" id="285566"/>
    <lineage>
        <taxon>Bacteria</taxon>
        <taxon>Bacillati</taxon>
        <taxon>Actinomycetota</taxon>
        <taxon>Actinomycetes</taxon>
        <taxon>Kitasatosporales</taxon>
        <taxon>Streptomycetaceae</taxon>
        <taxon>Streptomyces</taxon>
    </lineage>
</organism>
<sequence>MPVLATVVALAAGTLVALAPAPAHAAAGATVPFTSVEAESASGTGTRIGPDLTQGTLASEASGRQAVRLAPGQRLEFTVPRAANAVTVAYSVPDGQSGSLDVYVNGRKLAKTIPVTSKYSYVDTPWIPGAKTHHFYDNARLLLGETVQAGDKVAVQATNVQVTVDVADFEQAAGPASQPAGSVSVTSRGADPSGQGDSTQAFRDAIAAARGGVVWIPPGEYRLTSSLNGVQDVTLRGAGHWHSVVRTSRFIDQSSSSGNVHIRDFAVIGEVTERVDSSPDNFVNGSLGPNSSVSGMWLQHLKVGLWLTGTNDNLVVENNRFLDMTADGLNLNGHARGVRVRHNFLRNQGDDALAMWSLNAPDVDSSFENNTVTQPNLANGIAIYGGTDIAVRNNLVSDTNALGSGIAISNQKFLDPFHPLAGTITVDGNTLVRTGAMNPNWNHPMGALRVDSYDSAIEAQVRITNTTITDSPYSAFEFVSGSGRGYAARNITVDGATVRDTGTVVVQAETQGAATFRNVTATGVGAAGVYNCPYPNGSGTFTLTDGGGNSGWNSTWSDCSTWPQPGQGNPDPDPGRNLAKGRPATATGSQDVYTPSKAVDGDANTYWESANHAFPQALTVDLGTREAVRRLVLKLPPQSAWQARTQTLSVQGSADGSAWSTVVASKDYRFDPAGGNTVTIALPDGTSVRHLRLQVTANTGWPAAQFSEVEAYLS</sequence>
<feature type="signal peptide" evidence="2">
    <location>
        <begin position="1"/>
        <end position="25"/>
    </location>
</feature>
<evidence type="ECO:0000313" key="4">
    <source>
        <dbReference type="EMBL" id="GAA2522052.1"/>
    </source>
</evidence>
<protein>
    <submittedName>
        <fullName evidence="4">Discoidin domain-containing protein</fullName>
    </submittedName>
</protein>
<dbReference type="Gene3D" id="2.60.120.260">
    <property type="entry name" value="Galactose-binding domain-like"/>
    <property type="match status" value="2"/>
</dbReference>
<dbReference type="EMBL" id="BAAATM010000003">
    <property type="protein sequence ID" value="GAA2522052.1"/>
    <property type="molecule type" value="Genomic_DNA"/>
</dbReference>
<reference evidence="5" key="1">
    <citation type="journal article" date="2019" name="Int. J. Syst. Evol. Microbiol.">
        <title>The Global Catalogue of Microorganisms (GCM) 10K type strain sequencing project: providing services to taxonomists for standard genome sequencing and annotation.</title>
        <authorList>
            <consortium name="The Broad Institute Genomics Platform"/>
            <consortium name="The Broad Institute Genome Sequencing Center for Infectious Disease"/>
            <person name="Wu L."/>
            <person name="Ma J."/>
        </authorList>
    </citation>
    <scope>NUCLEOTIDE SEQUENCE [LARGE SCALE GENOMIC DNA]</scope>
    <source>
        <strain evidence="5">JCM 6924</strain>
    </source>
</reference>
<dbReference type="SUPFAM" id="SSF51126">
    <property type="entry name" value="Pectin lyase-like"/>
    <property type="match status" value="1"/>
</dbReference>
<evidence type="ECO:0000256" key="1">
    <source>
        <dbReference type="SAM" id="MobiDB-lite"/>
    </source>
</evidence>
<dbReference type="PROSITE" id="PS50022">
    <property type="entry name" value="FA58C_3"/>
    <property type="match status" value="1"/>
</dbReference>
<evidence type="ECO:0000313" key="5">
    <source>
        <dbReference type="Proteomes" id="UP001501095"/>
    </source>
</evidence>
<evidence type="ECO:0000256" key="2">
    <source>
        <dbReference type="SAM" id="SignalP"/>
    </source>
</evidence>
<dbReference type="InterPro" id="IPR008979">
    <property type="entry name" value="Galactose-bd-like_sf"/>
</dbReference>
<dbReference type="Proteomes" id="UP001501095">
    <property type="component" value="Unassembled WGS sequence"/>
</dbReference>
<feature type="region of interest" description="Disordered" evidence="1">
    <location>
        <begin position="562"/>
        <end position="597"/>
    </location>
</feature>
<feature type="chain" id="PRO_5047323711" evidence="2">
    <location>
        <begin position="26"/>
        <end position="714"/>
    </location>
</feature>
<dbReference type="InterPro" id="IPR000421">
    <property type="entry name" value="FA58C"/>
</dbReference>
<proteinExistence type="predicted"/>
<dbReference type="Pfam" id="PF22816">
    <property type="entry name" value="CatAgl_D2"/>
    <property type="match status" value="1"/>
</dbReference>
<dbReference type="Pfam" id="PF22815">
    <property type="entry name" value="CatAgl_D1"/>
    <property type="match status" value="1"/>
</dbReference>
<keyword evidence="2" id="KW-0732">Signal</keyword>
<gene>
    <name evidence="4" type="ORF">GCM10010423_13620</name>
</gene>
<accession>A0ABP6ASZ2</accession>
<name>A0ABP6ASZ2_9ACTN</name>
<keyword evidence="5" id="KW-1185">Reference proteome</keyword>
<dbReference type="InterPro" id="IPR033801">
    <property type="entry name" value="CBM6-CBM35-CBM36-like_1"/>
</dbReference>